<dbReference type="AlphaFoldDB" id="A0A4V6AM07"/>
<proteinExistence type="predicted"/>
<dbReference type="GO" id="GO:0016788">
    <property type="term" value="F:hydrolase activity, acting on ester bonds"/>
    <property type="evidence" value="ECO:0007669"/>
    <property type="project" value="UniProtKB-ARBA"/>
</dbReference>
<evidence type="ECO:0000313" key="2">
    <source>
        <dbReference type="EMBL" id="TKS55455.1"/>
    </source>
</evidence>
<keyword evidence="1" id="KW-0732">Signal</keyword>
<dbReference type="InterPro" id="IPR036514">
    <property type="entry name" value="SGNH_hydro_sf"/>
</dbReference>
<dbReference type="Gene3D" id="3.40.50.1110">
    <property type="entry name" value="SGNH hydrolase"/>
    <property type="match status" value="1"/>
</dbReference>
<protein>
    <submittedName>
        <fullName evidence="2">G-D-S-L family lipolytic protein</fullName>
    </submittedName>
</protein>
<accession>A0A4V6AM07</accession>
<name>A0A4V6AM07_9FLAO</name>
<feature type="chain" id="PRO_5020661313" evidence="1">
    <location>
        <begin position="22"/>
        <end position="520"/>
    </location>
</feature>
<feature type="signal peptide" evidence="1">
    <location>
        <begin position="1"/>
        <end position="21"/>
    </location>
</feature>
<dbReference type="SUPFAM" id="SSF52266">
    <property type="entry name" value="SGNH hydrolase"/>
    <property type="match status" value="1"/>
</dbReference>
<reference evidence="2 3" key="1">
    <citation type="submission" date="2019-04" db="EMBL/GenBank/DDBJ databases">
        <title>Psychroflexus halotolerans sp. nov., isolated from a marine solar saltern.</title>
        <authorList>
            <person name="Feng X."/>
        </authorList>
    </citation>
    <scope>NUCLEOTIDE SEQUENCE [LARGE SCALE GENOMIC DNA]</scope>
    <source>
        <strain evidence="2 3">WDS2C27</strain>
    </source>
</reference>
<evidence type="ECO:0000256" key="1">
    <source>
        <dbReference type="SAM" id="SignalP"/>
    </source>
</evidence>
<dbReference type="PROSITE" id="PS51257">
    <property type="entry name" value="PROKAR_LIPOPROTEIN"/>
    <property type="match status" value="1"/>
</dbReference>
<sequence length="520" mass="54890">MKLFKLYILLFTAAIFISCEAEFENAIEDNEVYKVGDADFSNYVSVGNSLTAGFADNALYREAQMNSLPNILAQQFALVGGGEFTQPMVEDNIGGLLLNGNPLPGFDTRLVLSTQSGTPAPENISGTPQTDITNVLSGPFNNMGVPGAKSFHLGLSGYGDISNVETIANPYFVRFASSPSATVIDDAVAQNPSFFSLWIGNNDVLAYATSGGTGTDQTGNLDPTTYGFNDITDPNVFGGVYNAYVDALTSSASGGVLYNIPDVTNIPFFTTVPNNALELDAQTAADLTGFFQAFAGIFTQGLIMQGVPPAQAQALAAQYALTFNEGPNRFLIEVPVTETNPLGFRQMQENELLLLTIDQSALAQGYGSVVLTPEVLQVLGLLQQGGTPTPEQAQLVLDAVSPISDADALQTSELDAISNARMAYNSIIEGAAQANELAFVDVDELLEQSQVGIPFDGGTLSSTFVTGGAFSLDGVHLTPRGYALVANETIRAINQTYGSTLPGVNLGDFRTIVTSDNTGM</sequence>
<dbReference type="RefSeq" id="WP_138932826.1">
    <property type="nucleotide sequence ID" value="NZ_SWMU01000006.1"/>
</dbReference>
<dbReference type="OrthoDB" id="9764164at2"/>
<organism evidence="2 3">
    <name type="scientific">Mesohalobacter halotolerans</name>
    <dbReference type="NCBI Taxonomy" id="1883405"/>
    <lineage>
        <taxon>Bacteria</taxon>
        <taxon>Pseudomonadati</taxon>
        <taxon>Bacteroidota</taxon>
        <taxon>Flavobacteriia</taxon>
        <taxon>Flavobacteriales</taxon>
        <taxon>Flavobacteriaceae</taxon>
        <taxon>Mesohalobacter</taxon>
    </lineage>
</organism>
<evidence type="ECO:0000313" key="3">
    <source>
        <dbReference type="Proteomes" id="UP000306552"/>
    </source>
</evidence>
<comment type="caution">
    <text evidence="2">The sequence shown here is derived from an EMBL/GenBank/DDBJ whole genome shotgun (WGS) entry which is preliminary data.</text>
</comment>
<gene>
    <name evidence="2" type="ORF">FCN74_11875</name>
</gene>
<dbReference type="EMBL" id="SWMU01000006">
    <property type="protein sequence ID" value="TKS55455.1"/>
    <property type="molecule type" value="Genomic_DNA"/>
</dbReference>
<dbReference type="Proteomes" id="UP000306552">
    <property type="component" value="Unassembled WGS sequence"/>
</dbReference>
<keyword evidence="3" id="KW-1185">Reference proteome</keyword>